<dbReference type="InterPro" id="IPR035965">
    <property type="entry name" value="PAS-like_dom_sf"/>
</dbReference>
<name>A0ABT9CDD2_9BACL</name>
<organism evidence="2 3">
    <name type="scientific">Paenibacillus lacisoli</name>
    <dbReference type="NCBI Taxonomy" id="3064525"/>
    <lineage>
        <taxon>Bacteria</taxon>
        <taxon>Bacillati</taxon>
        <taxon>Bacillota</taxon>
        <taxon>Bacilli</taxon>
        <taxon>Bacillales</taxon>
        <taxon>Paenibacillaceae</taxon>
        <taxon>Paenibacillus</taxon>
    </lineage>
</organism>
<evidence type="ECO:0000259" key="1">
    <source>
        <dbReference type="PROSITE" id="PS50113"/>
    </source>
</evidence>
<dbReference type="SUPFAM" id="SSF55785">
    <property type="entry name" value="PYP-like sensor domain (PAS domain)"/>
    <property type="match status" value="1"/>
</dbReference>
<feature type="domain" description="PAC" evidence="1">
    <location>
        <begin position="89"/>
        <end position="140"/>
    </location>
</feature>
<protein>
    <submittedName>
        <fullName evidence="2">PAS domain-containing protein</fullName>
    </submittedName>
</protein>
<dbReference type="CDD" id="cd00130">
    <property type="entry name" value="PAS"/>
    <property type="match status" value="1"/>
</dbReference>
<dbReference type="PROSITE" id="PS50113">
    <property type="entry name" value="PAC"/>
    <property type="match status" value="1"/>
</dbReference>
<evidence type="ECO:0000313" key="3">
    <source>
        <dbReference type="Proteomes" id="UP001240171"/>
    </source>
</evidence>
<dbReference type="Gene3D" id="3.30.450.20">
    <property type="entry name" value="PAS domain"/>
    <property type="match status" value="1"/>
</dbReference>
<reference evidence="2 3" key="1">
    <citation type="submission" date="2023-07" db="EMBL/GenBank/DDBJ databases">
        <title>Paenibacillus sp. JX-17 nov. isolated from soil.</title>
        <authorList>
            <person name="Wan Y."/>
            <person name="Liu B."/>
        </authorList>
    </citation>
    <scope>NUCLEOTIDE SEQUENCE [LARGE SCALE GENOMIC DNA]</scope>
    <source>
        <strain evidence="2 3">JX-17</strain>
    </source>
</reference>
<dbReference type="InterPro" id="IPR000700">
    <property type="entry name" value="PAS-assoc_C"/>
</dbReference>
<dbReference type="EMBL" id="JAUQTB010000006">
    <property type="protein sequence ID" value="MDO7907279.1"/>
    <property type="molecule type" value="Genomic_DNA"/>
</dbReference>
<keyword evidence="3" id="KW-1185">Reference proteome</keyword>
<evidence type="ECO:0000313" key="2">
    <source>
        <dbReference type="EMBL" id="MDO7907279.1"/>
    </source>
</evidence>
<comment type="caution">
    <text evidence="2">The sequence shown here is derived from an EMBL/GenBank/DDBJ whole genome shotgun (WGS) entry which is preliminary data.</text>
</comment>
<proteinExistence type="predicted"/>
<accession>A0ABT9CDD2</accession>
<sequence>MLEKSYFSMGPAVQSLACQTVTTDRLGVIHSVNQAWQQAWHPGEPYVQEAWHGRSYFQVINTMTADHIDLAAEINGSLEAVLAGHSASCTYEFRSYQTSGPPWLLLQASPLLDPAGRLQGMVVAHTDITLLMQRQLELEQIILNMQGLRGFLPICAVCKNIRDDSDAWHSIESYMESHSQIQFTHDICPHCIRQLYPKYSSILDRLD</sequence>
<dbReference type="InterPro" id="IPR000014">
    <property type="entry name" value="PAS"/>
</dbReference>
<dbReference type="InterPro" id="IPR013656">
    <property type="entry name" value="PAS_4"/>
</dbReference>
<dbReference type="Pfam" id="PF08448">
    <property type="entry name" value="PAS_4"/>
    <property type="match status" value="1"/>
</dbReference>
<gene>
    <name evidence="2" type="ORF">Q5741_12765</name>
</gene>
<dbReference type="Proteomes" id="UP001240171">
    <property type="component" value="Unassembled WGS sequence"/>
</dbReference>